<dbReference type="Pfam" id="PF23622">
    <property type="entry name" value="LRR_At1g61320_AtMIF1"/>
    <property type="match status" value="1"/>
</dbReference>
<dbReference type="InterPro" id="IPR006566">
    <property type="entry name" value="FBD"/>
</dbReference>
<dbReference type="PANTHER" id="PTHR34223:SF51">
    <property type="entry name" value="OS06G0556300 PROTEIN"/>
    <property type="match status" value="1"/>
</dbReference>
<dbReference type="InterPro" id="IPR001810">
    <property type="entry name" value="F-box_dom"/>
</dbReference>
<name>A0A2U1M320_ARTAN</name>
<dbReference type="InterPro" id="IPR055357">
    <property type="entry name" value="LRR_At1g61320_AtMIF1"/>
</dbReference>
<reference evidence="3 4" key="1">
    <citation type="journal article" date="2018" name="Mol. Plant">
        <title>The genome of Artemisia annua provides insight into the evolution of Asteraceae family and artemisinin biosynthesis.</title>
        <authorList>
            <person name="Shen Q."/>
            <person name="Zhang L."/>
            <person name="Liao Z."/>
            <person name="Wang S."/>
            <person name="Yan T."/>
            <person name="Shi P."/>
            <person name="Liu M."/>
            <person name="Fu X."/>
            <person name="Pan Q."/>
            <person name="Wang Y."/>
            <person name="Lv Z."/>
            <person name="Lu X."/>
            <person name="Zhang F."/>
            <person name="Jiang W."/>
            <person name="Ma Y."/>
            <person name="Chen M."/>
            <person name="Hao X."/>
            <person name="Li L."/>
            <person name="Tang Y."/>
            <person name="Lv G."/>
            <person name="Zhou Y."/>
            <person name="Sun X."/>
            <person name="Brodelius P.E."/>
            <person name="Rose J.K.C."/>
            <person name="Tang K."/>
        </authorList>
    </citation>
    <scope>NUCLEOTIDE SEQUENCE [LARGE SCALE GENOMIC DNA]</scope>
    <source>
        <strain evidence="4">cv. Huhao1</strain>
        <tissue evidence="3">Leaf</tissue>
    </source>
</reference>
<organism evidence="3 4">
    <name type="scientific">Artemisia annua</name>
    <name type="common">Sweet wormwood</name>
    <dbReference type="NCBI Taxonomy" id="35608"/>
    <lineage>
        <taxon>Eukaryota</taxon>
        <taxon>Viridiplantae</taxon>
        <taxon>Streptophyta</taxon>
        <taxon>Embryophyta</taxon>
        <taxon>Tracheophyta</taxon>
        <taxon>Spermatophyta</taxon>
        <taxon>Magnoliopsida</taxon>
        <taxon>eudicotyledons</taxon>
        <taxon>Gunneridae</taxon>
        <taxon>Pentapetalae</taxon>
        <taxon>asterids</taxon>
        <taxon>campanulids</taxon>
        <taxon>Asterales</taxon>
        <taxon>Asteraceae</taxon>
        <taxon>Asteroideae</taxon>
        <taxon>Anthemideae</taxon>
        <taxon>Artemisiinae</taxon>
        <taxon>Artemisia</taxon>
    </lineage>
</organism>
<dbReference type="PANTHER" id="PTHR34223">
    <property type="entry name" value="OS11G0201299 PROTEIN"/>
    <property type="match status" value="1"/>
</dbReference>
<dbReference type="OrthoDB" id="976179at2759"/>
<dbReference type="InterPro" id="IPR053197">
    <property type="entry name" value="F-box_SCFL_complex_component"/>
</dbReference>
<feature type="compositionally biased region" description="Basic residues" evidence="1">
    <location>
        <begin position="32"/>
        <end position="53"/>
    </location>
</feature>
<sequence>MKYFLRRSKAIKDGVRTRSMASMEQQDQGSGSKRKRSHKHDQLRMQKSKRSRASNHENGVDYISNMPDPILHLILQRLPTIEEAVRTTILATRWRYLGTSIPSVDIDFRAREKFGKTKFRQFVNSVLTNKTGISLDSLRLDCGGNFDMTTVRRWIKAAVKRKVKRLDLMFFSCEVKCDSIPLPDCLLTCESLKELRLFPYRCAMHLPESTGFRALRVLELHLIYSYDLNLVEKILEKCPVLEELRLIDNAIVQVDPICISSPKLKTLIILYRENIIYGHNGTWCGVKVCCPELVSFEFVGHRGHLIFENVDRLKKAVILPNDVMQQEISFELGDTGCKMLDKISHVESLKLNLYFIQCIDVAGDRVHAYFKNLKTLEITTTIDHFTMNALIWILGSSPNLESLHLIIQEEQLRTEYWATNEVETWKILTSHLKTVKFLGFDGEKQKCDIACCLLEHGKALEEMVFIWCNTVTYHEKAMKLMNELSEFNKASSSMKLISVLKDQ</sequence>
<evidence type="ECO:0000256" key="1">
    <source>
        <dbReference type="SAM" id="MobiDB-lite"/>
    </source>
</evidence>
<dbReference type="Gene3D" id="3.80.10.10">
    <property type="entry name" value="Ribonuclease Inhibitor"/>
    <property type="match status" value="1"/>
</dbReference>
<keyword evidence="4" id="KW-1185">Reference proteome</keyword>
<dbReference type="AlphaFoldDB" id="A0A2U1M320"/>
<feature type="region of interest" description="Disordered" evidence="1">
    <location>
        <begin position="14"/>
        <end position="59"/>
    </location>
</feature>
<dbReference type="STRING" id="35608.A0A2U1M320"/>
<evidence type="ECO:0000313" key="3">
    <source>
        <dbReference type="EMBL" id="PWA55658.1"/>
    </source>
</evidence>
<evidence type="ECO:0000259" key="2">
    <source>
        <dbReference type="SMART" id="SM00579"/>
    </source>
</evidence>
<accession>A0A2U1M320</accession>
<protein>
    <submittedName>
        <fullName evidence="3">F-box domain, FBD domain, Leucine-rich repeat domain, L domain-like protein</fullName>
    </submittedName>
</protein>
<comment type="caution">
    <text evidence="3">The sequence shown here is derived from an EMBL/GenBank/DDBJ whole genome shotgun (WGS) entry which is preliminary data.</text>
</comment>
<gene>
    <name evidence="3" type="ORF">CTI12_AA244950</name>
</gene>
<dbReference type="EMBL" id="PKPP01006693">
    <property type="protein sequence ID" value="PWA55658.1"/>
    <property type="molecule type" value="Genomic_DNA"/>
</dbReference>
<dbReference type="Pfam" id="PF00646">
    <property type="entry name" value="F-box"/>
    <property type="match status" value="1"/>
</dbReference>
<dbReference type="InterPro" id="IPR036047">
    <property type="entry name" value="F-box-like_dom_sf"/>
</dbReference>
<dbReference type="InterPro" id="IPR032675">
    <property type="entry name" value="LRR_dom_sf"/>
</dbReference>
<evidence type="ECO:0000313" key="4">
    <source>
        <dbReference type="Proteomes" id="UP000245207"/>
    </source>
</evidence>
<proteinExistence type="predicted"/>
<feature type="compositionally biased region" description="Polar residues" evidence="1">
    <location>
        <begin position="19"/>
        <end position="31"/>
    </location>
</feature>
<dbReference type="SMART" id="SM00579">
    <property type="entry name" value="FBD"/>
    <property type="match status" value="1"/>
</dbReference>
<dbReference type="SUPFAM" id="SSF81383">
    <property type="entry name" value="F-box domain"/>
    <property type="match status" value="1"/>
</dbReference>
<feature type="domain" description="FBD" evidence="2">
    <location>
        <begin position="426"/>
        <end position="500"/>
    </location>
</feature>
<dbReference type="Proteomes" id="UP000245207">
    <property type="component" value="Unassembled WGS sequence"/>
</dbReference>
<dbReference type="SUPFAM" id="SSF52047">
    <property type="entry name" value="RNI-like"/>
    <property type="match status" value="1"/>
</dbReference>